<dbReference type="GO" id="GO:0032259">
    <property type="term" value="P:methylation"/>
    <property type="evidence" value="ECO:0007669"/>
    <property type="project" value="UniProtKB-KW"/>
</dbReference>
<gene>
    <name evidence="6" type="ORF">CP49_37425</name>
</gene>
<reference evidence="6 7" key="1">
    <citation type="submission" date="2014-03" db="EMBL/GenBank/DDBJ databases">
        <title>Bradyrhizobium valentinum sp. nov., isolated from effective nodules of Lupinus mariae-josephae, a lupine endemic of basic-lime soils in Eastern Spain.</title>
        <authorList>
            <person name="Duran D."/>
            <person name="Rey L."/>
            <person name="Navarro A."/>
            <person name="Busquets A."/>
            <person name="Imperial J."/>
            <person name="Ruiz-Argueso T."/>
        </authorList>
    </citation>
    <scope>NUCLEOTIDE SEQUENCE [LARGE SCALE GENOMIC DNA]</scope>
    <source>
        <strain evidence="6 7">LmjM3</strain>
    </source>
</reference>
<keyword evidence="7" id="KW-1185">Reference proteome</keyword>
<dbReference type="Pfam" id="PF04191">
    <property type="entry name" value="PEMT"/>
    <property type="match status" value="1"/>
</dbReference>
<evidence type="ECO:0000313" key="7">
    <source>
        <dbReference type="Proteomes" id="UP000051913"/>
    </source>
</evidence>
<proteinExistence type="predicted"/>
<name>A0A0R3K5U7_9BRAD</name>
<dbReference type="PANTHER" id="PTHR43847">
    <property type="entry name" value="BLL3993 PROTEIN"/>
    <property type="match status" value="1"/>
</dbReference>
<dbReference type="GO" id="GO:0012505">
    <property type="term" value="C:endomembrane system"/>
    <property type="evidence" value="ECO:0007669"/>
    <property type="project" value="UniProtKB-SubCell"/>
</dbReference>
<protein>
    <submittedName>
        <fullName evidence="6">Isoprenylcysteine carboxyl methyltransferase</fullName>
    </submittedName>
</protein>
<feature type="transmembrane region" description="Helical" evidence="5">
    <location>
        <begin position="164"/>
        <end position="192"/>
    </location>
</feature>
<evidence type="ECO:0000256" key="1">
    <source>
        <dbReference type="ARBA" id="ARBA00004127"/>
    </source>
</evidence>
<feature type="transmembrane region" description="Helical" evidence="5">
    <location>
        <begin position="31"/>
        <end position="51"/>
    </location>
</feature>
<dbReference type="STRING" id="1518501.CQ10_01380"/>
<feature type="transmembrane region" description="Helical" evidence="5">
    <location>
        <begin position="106"/>
        <end position="126"/>
    </location>
</feature>
<dbReference type="InterPro" id="IPR007318">
    <property type="entry name" value="Phopholipid_MeTrfase"/>
</dbReference>
<sequence length="224" mass="24882">MIAKLLLQNTIVVIAMGALLFAAAGSLDWPAAWLMLIVSAILGPACGLWLAKTDPALLAERMRPTFQADQPAADKIFMLIFFLALLLWFVAIGLDRRANASDVPLLLQALGLAMYLLSIAFIMWVFRENSFAAPVVKVQAARHQRVISRGPYAFVRHPMYSGVMLYFLGISLLLGSWWGVAFAPVFALLFAIRARIEERALVEGLPDYADYAARVRYRLVPGIW</sequence>
<dbReference type="InterPro" id="IPR052527">
    <property type="entry name" value="Metal_cation-efflux_comp"/>
</dbReference>
<dbReference type="Gene3D" id="1.20.120.1630">
    <property type="match status" value="1"/>
</dbReference>
<evidence type="ECO:0000313" key="6">
    <source>
        <dbReference type="EMBL" id="KRQ90982.1"/>
    </source>
</evidence>
<keyword evidence="6" id="KW-0489">Methyltransferase</keyword>
<evidence type="ECO:0000256" key="3">
    <source>
        <dbReference type="ARBA" id="ARBA00022989"/>
    </source>
</evidence>
<keyword evidence="2 5" id="KW-0812">Transmembrane</keyword>
<evidence type="ECO:0000256" key="5">
    <source>
        <dbReference type="SAM" id="Phobius"/>
    </source>
</evidence>
<keyword evidence="4 5" id="KW-0472">Membrane</keyword>
<keyword evidence="3 5" id="KW-1133">Transmembrane helix</keyword>
<dbReference type="PANTHER" id="PTHR43847:SF1">
    <property type="entry name" value="BLL3993 PROTEIN"/>
    <property type="match status" value="1"/>
</dbReference>
<comment type="caution">
    <text evidence="6">The sequence shown here is derived from an EMBL/GenBank/DDBJ whole genome shotgun (WGS) entry which is preliminary data.</text>
</comment>
<feature type="transmembrane region" description="Helical" evidence="5">
    <location>
        <begin position="76"/>
        <end position="94"/>
    </location>
</feature>
<evidence type="ECO:0000256" key="2">
    <source>
        <dbReference type="ARBA" id="ARBA00022692"/>
    </source>
</evidence>
<comment type="subcellular location">
    <subcellularLocation>
        <location evidence="1">Endomembrane system</location>
        <topology evidence="1">Multi-pass membrane protein</topology>
    </subcellularLocation>
</comment>
<evidence type="ECO:0000256" key="4">
    <source>
        <dbReference type="ARBA" id="ARBA00023136"/>
    </source>
</evidence>
<dbReference type="EMBL" id="LLXX01000235">
    <property type="protein sequence ID" value="KRQ90982.1"/>
    <property type="molecule type" value="Genomic_DNA"/>
</dbReference>
<keyword evidence="6" id="KW-0808">Transferase</keyword>
<feature type="transmembrane region" description="Helical" evidence="5">
    <location>
        <begin position="6"/>
        <end position="24"/>
    </location>
</feature>
<accession>A0A0R3K5U7</accession>
<dbReference type="RefSeq" id="WP_057855667.1">
    <property type="nucleotide sequence ID" value="NZ_LLXX01000235.1"/>
</dbReference>
<organism evidence="6 7">
    <name type="scientific">Bradyrhizobium valentinum</name>
    <dbReference type="NCBI Taxonomy" id="1518501"/>
    <lineage>
        <taxon>Bacteria</taxon>
        <taxon>Pseudomonadati</taxon>
        <taxon>Pseudomonadota</taxon>
        <taxon>Alphaproteobacteria</taxon>
        <taxon>Hyphomicrobiales</taxon>
        <taxon>Nitrobacteraceae</taxon>
        <taxon>Bradyrhizobium</taxon>
    </lineage>
</organism>
<dbReference type="AlphaFoldDB" id="A0A0R3K5U7"/>
<dbReference type="GO" id="GO:0008168">
    <property type="term" value="F:methyltransferase activity"/>
    <property type="evidence" value="ECO:0007669"/>
    <property type="project" value="UniProtKB-KW"/>
</dbReference>
<dbReference type="Proteomes" id="UP000051913">
    <property type="component" value="Unassembled WGS sequence"/>
</dbReference>